<dbReference type="InterPro" id="IPR042087">
    <property type="entry name" value="DNA_pol_B_thumb"/>
</dbReference>
<gene>
    <name evidence="19" type="ORF">F7725_012639</name>
</gene>
<dbReference type="Gene3D" id="1.10.132.60">
    <property type="entry name" value="DNA polymerase family B, C-terminal domain"/>
    <property type="match status" value="1"/>
</dbReference>
<evidence type="ECO:0000256" key="3">
    <source>
        <dbReference type="ARBA" id="ARBA00022485"/>
    </source>
</evidence>
<dbReference type="SMART" id="SM01159">
    <property type="entry name" value="DUF1744"/>
    <property type="match status" value="1"/>
</dbReference>
<evidence type="ECO:0000256" key="13">
    <source>
        <dbReference type="ARBA" id="ARBA00023125"/>
    </source>
</evidence>
<comment type="similarity">
    <text evidence="2 16">Belongs to the DNA polymerase type-B family.</text>
</comment>
<dbReference type="GO" id="GO:0006272">
    <property type="term" value="P:leading strand elongation"/>
    <property type="evidence" value="ECO:0007669"/>
    <property type="project" value="TreeGrafter"/>
</dbReference>
<feature type="region of interest" description="Disordered" evidence="17">
    <location>
        <begin position="1814"/>
        <end position="1849"/>
    </location>
</feature>
<dbReference type="Gene3D" id="3.90.1600.10">
    <property type="entry name" value="Palm domain of DNA polymerase"/>
    <property type="match status" value="1"/>
</dbReference>
<comment type="function">
    <text evidence="16">DNA polymerase II participates in chromosomal DNA replication.</text>
</comment>
<feature type="region of interest" description="Disordered" evidence="17">
    <location>
        <begin position="183"/>
        <end position="224"/>
    </location>
</feature>
<dbReference type="FunFam" id="1.10.132.60:FF:000002">
    <property type="entry name" value="DNA polymerase epsilon catalytic subunit"/>
    <property type="match status" value="1"/>
</dbReference>
<dbReference type="SMART" id="SM00486">
    <property type="entry name" value="POLBc"/>
    <property type="match status" value="1"/>
</dbReference>
<dbReference type="FunFam" id="3.30.420.10:FF:000010">
    <property type="entry name" value="DNA polymerase epsilon catalytic subunit"/>
    <property type="match status" value="1"/>
</dbReference>
<dbReference type="Pfam" id="PF03104">
    <property type="entry name" value="DNA_pol_B_exo1"/>
    <property type="match status" value="1"/>
</dbReference>
<dbReference type="PANTHER" id="PTHR10670:SF0">
    <property type="entry name" value="DNA POLYMERASE EPSILON CATALYTIC SUBUNIT A"/>
    <property type="match status" value="1"/>
</dbReference>
<dbReference type="InterPro" id="IPR043502">
    <property type="entry name" value="DNA/RNA_pol_sf"/>
</dbReference>
<dbReference type="GO" id="GO:0000278">
    <property type="term" value="P:mitotic cell cycle"/>
    <property type="evidence" value="ECO:0007669"/>
    <property type="project" value="TreeGrafter"/>
</dbReference>
<evidence type="ECO:0000256" key="1">
    <source>
        <dbReference type="ARBA" id="ARBA00004123"/>
    </source>
</evidence>
<dbReference type="InterPro" id="IPR006133">
    <property type="entry name" value="DNA-dir_DNA_pol_B_exonuc"/>
</dbReference>
<keyword evidence="13 16" id="KW-0238">DNA-binding</keyword>
<evidence type="ECO:0000256" key="2">
    <source>
        <dbReference type="ARBA" id="ARBA00005755"/>
    </source>
</evidence>
<evidence type="ECO:0000259" key="18">
    <source>
        <dbReference type="SMART" id="SM01159"/>
    </source>
</evidence>
<dbReference type="OrthoDB" id="10060449at2759"/>
<dbReference type="InterPro" id="IPR023211">
    <property type="entry name" value="DNA_pol_palm_dom_sf"/>
</dbReference>
<dbReference type="InterPro" id="IPR006172">
    <property type="entry name" value="DNA-dir_DNA_pol_B"/>
</dbReference>
<evidence type="ECO:0000256" key="12">
    <source>
        <dbReference type="ARBA" id="ARBA00023014"/>
    </source>
</evidence>
<dbReference type="Gene3D" id="3.30.420.10">
    <property type="entry name" value="Ribonuclease H-like superfamily/Ribonuclease H"/>
    <property type="match status" value="1"/>
</dbReference>
<comment type="caution">
    <text evidence="19">The sequence shown here is derived from an EMBL/GenBank/DDBJ whole genome shotgun (WGS) entry which is preliminary data.</text>
</comment>
<dbReference type="Pfam" id="PF22912">
    <property type="entry name" value="zf-DPOE"/>
    <property type="match status" value="1"/>
</dbReference>
<dbReference type="PANTHER" id="PTHR10670">
    <property type="entry name" value="DNA POLYMERASE EPSILON CATALYTIC SUBUNIT A"/>
    <property type="match status" value="1"/>
</dbReference>
<dbReference type="InterPro" id="IPR029703">
    <property type="entry name" value="POL2"/>
</dbReference>
<dbReference type="GO" id="GO:0006287">
    <property type="term" value="P:base-excision repair, gap-filling"/>
    <property type="evidence" value="ECO:0007669"/>
    <property type="project" value="TreeGrafter"/>
</dbReference>
<evidence type="ECO:0000256" key="14">
    <source>
        <dbReference type="ARBA" id="ARBA00023242"/>
    </source>
</evidence>
<feature type="compositionally biased region" description="Acidic residues" evidence="17">
    <location>
        <begin position="1836"/>
        <end position="1848"/>
    </location>
</feature>
<keyword evidence="9 16" id="KW-0862">Zinc</keyword>
<dbReference type="GO" id="GO:0000166">
    <property type="term" value="F:nucleotide binding"/>
    <property type="evidence" value="ECO:0007669"/>
    <property type="project" value="InterPro"/>
</dbReference>
<evidence type="ECO:0000256" key="5">
    <source>
        <dbReference type="ARBA" id="ARBA00022695"/>
    </source>
</evidence>
<dbReference type="GO" id="GO:0003887">
    <property type="term" value="F:DNA-directed DNA polymerase activity"/>
    <property type="evidence" value="ECO:0007669"/>
    <property type="project" value="UniProtKB-KW"/>
</dbReference>
<keyword evidence="12 16" id="KW-0411">Iron-sulfur</keyword>
<dbReference type="Pfam" id="PF23250">
    <property type="entry name" value="zf_DPOE_2"/>
    <property type="match status" value="1"/>
</dbReference>
<feature type="compositionally biased region" description="Polar residues" evidence="17">
    <location>
        <begin position="193"/>
        <end position="211"/>
    </location>
</feature>
<feature type="domain" description="DNA polymerase epsilon catalytic subunit A C-terminal" evidence="18">
    <location>
        <begin position="1441"/>
        <end position="1811"/>
    </location>
</feature>
<accession>A0A7J5YR36</accession>
<protein>
    <recommendedName>
        <fullName evidence="16">DNA polymerase epsilon catalytic subunit</fullName>
        <ecNumber evidence="16">2.7.7.7</ecNumber>
    </recommendedName>
</protein>
<dbReference type="SUPFAM" id="SSF53098">
    <property type="entry name" value="Ribonuclease H-like"/>
    <property type="match status" value="1"/>
</dbReference>
<dbReference type="GO" id="GO:0045004">
    <property type="term" value="P:DNA replication proofreading"/>
    <property type="evidence" value="ECO:0007669"/>
    <property type="project" value="TreeGrafter"/>
</dbReference>
<keyword evidence="8 16" id="KW-0863">Zinc-finger</keyword>
<dbReference type="InterPro" id="IPR012337">
    <property type="entry name" value="RNaseH-like_sf"/>
</dbReference>
<evidence type="ECO:0000256" key="8">
    <source>
        <dbReference type="ARBA" id="ARBA00022771"/>
    </source>
</evidence>
<dbReference type="Proteomes" id="UP000518266">
    <property type="component" value="Unassembled WGS sequence"/>
</dbReference>
<dbReference type="GO" id="GO:0008622">
    <property type="term" value="C:epsilon DNA polymerase complex"/>
    <property type="evidence" value="ECO:0007669"/>
    <property type="project" value="InterPro"/>
</dbReference>
<dbReference type="CDD" id="cd05535">
    <property type="entry name" value="POLBc_epsilon"/>
    <property type="match status" value="1"/>
</dbReference>
<dbReference type="SUPFAM" id="SSF56672">
    <property type="entry name" value="DNA/RNA polymerases"/>
    <property type="match status" value="1"/>
</dbReference>
<dbReference type="InterPro" id="IPR036397">
    <property type="entry name" value="RNaseH_sf"/>
</dbReference>
<dbReference type="EMBL" id="JAAKFY010000010">
    <property type="protein sequence ID" value="KAF3850867.1"/>
    <property type="molecule type" value="Genomic_DNA"/>
</dbReference>
<comment type="subcellular location">
    <subcellularLocation>
        <location evidence="1 16">Nucleus</location>
    </subcellularLocation>
</comment>
<evidence type="ECO:0000256" key="16">
    <source>
        <dbReference type="RuleBase" id="RU365029"/>
    </source>
</evidence>
<dbReference type="Gene3D" id="3.30.342.10">
    <property type="entry name" value="DNA Polymerase, chain B, domain 1"/>
    <property type="match status" value="1"/>
</dbReference>
<keyword evidence="3 16" id="KW-0004">4Fe-4S</keyword>
<dbReference type="GO" id="GO:0008270">
    <property type="term" value="F:zinc ion binding"/>
    <property type="evidence" value="ECO:0007669"/>
    <property type="project" value="UniProtKB-KW"/>
</dbReference>
<comment type="subunit">
    <text evidence="15">Component of the DNA polymerase epsilon complex consisting of four subunits: the catalytic subunit POLE and the accessory subunits POLE2, POLE3 and POLE4. Interacts with RAD17 and TOPBP1.</text>
</comment>
<name>A0A7J5YR36_DISMA</name>
<dbReference type="GO" id="GO:0006297">
    <property type="term" value="P:nucleotide-excision repair, DNA gap filling"/>
    <property type="evidence" value="ECO:0007669"/>
    <property type="project" value="TreeGrafter"/>
</dbReference>
<evidence type="ECO:0000256" key="4">
    <source>
        <dbReference type="ARBA" id="ARBA00022679"/>
    </source>
</evidence>
<keyword evidence="20" id="KW-1185">Reference proteome</keyword>
<keyword evidence="6 16" id="KW-0235">DNA replication</keyword>
<dbReference type="InterPro" id="IPR054475">
    <property type="entry name" value="Znf-DPOE"/>
</dbReference>
<keyword evidence="4 16" id="KW-0808">Transferase</keyword>
<evidence type="ECO:0000256" key="9">
    <source>
        <dbReference type="ARBA" id="ARBA00022833"/>
    </source>
</evidence>
<evidence type="ECO:0000256" key="11">
    <source>
        <dbReference type="ARBA" id="ARBA00023004"/>
    </source>
</evidence>
<keyword evidence="7 16" id="KW-0479">Metal-binding</keyword>
<dbReference type="InterPro" id="IPR055191">
    <property type="entry name" value="POL2_thumb"/>
</dbReference>
<sequence length="2153" mass="247196">MERSQFTDEMDARFGFDRIKEPGEKTGWLINMHPTEILDDDKRMISAVDYYFIQEDGSRFKVALPFKPYFYIATKKNCEREVISYLTRKFQGKVTKLEVIPKEDLDLVSGWSLVSLNRIKVLHITKKTLNTNKEGQQRHFNLCSITCSPQPNHLVGLKRSYIKLSFSTVDELMKIKREISPAVRKNREKEQSNDSYTSMLSSALSGGNVNTAEEDGPSKRISDQLDNIVDMREYDVPYHMRLSIDLKIHVAHWYNVRYRGSAYHPEIIRRDDLVERPDPVVLAYDIETTKLPLKFPDAESDQIMMISYMIDGQGYLITNREIVSDDIEDFEFTPKPEYEGPFIVFNEEDEAALIRRFFDHVQETKPNIFVTYNGDFFDWPFVETRAALHGLDMYKEIGFQKDNQGEYKSTQAIHMDCYRWVKRDSYLPVGSHNLKAAAKAKLGYDPVELDPEDMCRMATEQPQTLATYSVSDAVATYYLYMKYVHPFIFALCTIIPMEPDEVLRKGSGTLCEALLMVQAFHANIVFPNKQEQVFNKMTGDGHVMDSETYVGGHVEALESGVFRSDIPCRFKMNPAAFDFLLQRVERTIRHAIEEEENIPLDQVTNFNEVCEDIKKKLISLKEVPNRIECPLIYHLDVGAMYPNIILTNRLQPSAIVDEATCAALPASRSEFHRIQQQLESEKFPPYFPNGPPRAFHSLNREEQAKHEKKRLADYCKRAYKKTHVTKLEERTTTICQRENSFYVDTVRAFRDRRYEFKGLHKVWKKKLSAAQESGDAAEVKRCKNMEILYDSLQLAHKCILNSFYGYVMRKGARWYSMEMAGIVCFTGANIITQARELVEQIGRPLELDTDGIWCVLPNTFPENFVIKTSNEKKPKVTISYPGAMLNIMVKEGFTNDQYHELVDPATLTYETRAENSIFFEVDGPYLAMILPASKEEGKKLKKRYAVFNEDGSLAELKGFEIKRRGELQLIKIFQSSVFEAFLKGTNLEEVYASVAKVADYWLDVLYSKAANMPDQELFELVSENRSMSRKLEDYGEQKSTSISTAKRLAEFLGDQMVKDAGLSCRYVISRKPEGAPVTERAIPLAIFQAEPSVKKHFLRKWLKMPSIHDFDIRSILDWNYYIERLGSAIQKIITIPAALQQVKNPVPRVRHPDWLHKKLLEKNDVFKQKKISELFTSEGKRQPLEAGQTADIEDFGMPPRPLQPAILISTKRKRASQAEESQVESQDEEILVWLRYHKKKWELQLRQRKERKKRRRLLDGEAQSVGGGIAETSHPGLYKLWAVIGNDLHCMKLNIPRVFYVNRMLPRSNIVYFLYEYSVPEEMYLKHINEINADLSAPDIEGVYETQVPLLFRALVQLGCVCMVNKHVRDMAGREADTFDLENLEMRSLAQFSYLEPGSVRHMYLYHHSQGHKALFGLFIPSQRKASIFILDTVRTNQMPNLTNLYTAERIALLEKTSEELLPPEKHNFEVRAENDPKAIYRALQRILLNYKEERRGPTLIAVQSNWELRRLAAGMPVLEEFPVVPVHVVDEISYNVLDWQRHGARRMIRHYLNLDSCLSQAFDMARYYHLPVGNLPQDVSIFGSDLFLARHLRKHNHLLWLSPTTRPDLGGKEADDSRLVMESDDRGSVEINAQGCYSTVCVELDLQSLAVNTILQSQHVNDMEGGASLGVSFDVIQQASLEDMMILKSMVVGWVREITQYHNVYADNQVMHFYPLAALPQLSALRPHPAPHPAQHDEEEFKRLGSTVVYGNFNRIMLCTKKRRIDDAISYVEYITNSIHSREIFHSLSISFSRCWEFLMWMDPSNFSGVKGKLPSSLMSGEDGAKQKKKSRGEGDEEGSDDEEEDPVEKMMVMARPMKWRSSLRATGTSCTYIAAVYHSMKEELRRNAPGATPVKRRAGSQATQQAVGDLSALPGMIVFSQEYVSSELTQNFFTITQKIQKKVTPSEMFPVLPGSHLPLNNPALEFIKYVCQVLSLDANIVNQVNKLKRDLLRLVDVGEFSMQAQFSDPCNSYILPEVICHQCNFCRDLDLCKDPSVAQDGSVLPQWFCSNCQTQYDTESIEMALVEALQKKMMSYTLQDLVCAKCKGVKEANMPLYCKCAGDFNLTFSAKSLFDQITVFRNIASHYSMSYLEETIDWLLAMSPQISQSAL</sequence>
<evidence type="ECO:0000256" key="7">
    <source>
        <dbReference type="ARBA" id="ARBA00022723"/>
    </source>
</evidence>
<evidence type="ECO:0000313" key="20">
    <source>
        <dbReference type="Proteomes" id="UP000518266"/>
    </source>
</evidence>
<dbReference type="Pfam" id="PF08490">
    <property type="entry name" value="DUF1744"/>
    <property type="match status" value="2"/>
</dbReference>
<evidence type="ECO:0000256" key="6">
    <source>
        <dbReference type="ARBA" id="ARBA00022705"/>
    </source>
</evidence>
<keyword evidence="5 16" id="KW-0548">Nucleotidyltransferase</keyword>
<dbReference type="InterPro" id="IPR013697">
    <property type="entry name" value="DNA_pol_e_suA_C"/>
</dbReference>
<keyword evidence="11 16" id="KW-0408">Iron</keyword>
<dbReference type="CDD" id="cd05779">
    <property type="entry name" value="DNA_polB_epsilon_exo"/>
    <property type="match status" value="1"/>
</dbReference>
<dbReference type="EC" id="2.7.7.7" evidence="16"/>
<keyword evidence="14 16" id="KW-0539">Nucleus</keyword>
<dbReference type="GO" id="GO:0003677">
    <property type="term" value="F:DNA binding"/>
    <property type="evidence" value="ECO:0007669"/>
    <property type="project" value="UniProtKB-KW"/>
</dbReference>
<dbReference type="Pfam" id="PF22634">
    <property type="entry name" value="POL2_thumb"/>
    <property type="match status" value="1"/>
</dbReference>
<reference evidence="19 20" key="1">
    <citation type="submission" date="2020-03" db="EMBL/GenBank/DDBJ databases">
        <title>Dissostichus mawsoni Genome sequencing and assembly.</title>
        <authorList>
            <person name="Park H."/>
        </authorList>
    </citation>
    <scope>NUCLEOTIDE SEQUENCE [LARGE SCALE GENOMIC DNA]</scope>
    <source>
        <strain evidence="19">DM0001</strain>
        <tissue evidence="19">Muscle</tissue>
    </source>
</reference>
<feature type="compositionally biased region" description="Basic and acidic residues" evidence="17">
    <location>
        <begin position="183"/>
        <end position="192"/>
    </location>
</feature>
<dbReference type="FunFam" id="3.90.1600.10:FF:000006">
    <property type="entry name" value="DNA polymerase epsilon catalytic subunit"/>
    <property type="match status" value="1"/>
</dbReference>
<proteinExistence type="inferred from homology"/>
<evidence type="ECO:0000313" key="19">
    <source>
        <dbReference type="EMBL" id="KAF3850867.1"/>
    </source>
</evidence>
<evidence type="ECO:0000256" key="17">
    <source>
        <dbReference type="SAM" id="MobiDB-lite"/>
    </source>
</evidence>
<comment type="cofactor">
    <cofactor evidence="16">
        <name>[4Fe-4S] cluster</name>
        <dbReference type="ChEBI" id="CHEBI:49883"/>
    </cofactor>
</comment>
<keyword evidence="10 16" id="KW-0239">DNA-directed DNA polymerase</keyword>
<evidence type="ECO:0000256" key="15">
    <source>
        <dbReference type="ARBA" id="ARBA00062298"/>
    </source>
</evidence>
<dbReference type="GO" id="GO:0008310">
    <property type="term" value="F:single-stranded DNA 3'-5' DNA exonuclease activity"/>
    <property type="evidence" value="ECO:0007669"/>
    <property type="project" value="TreeGrafter"/>
</dbReference>
<evidence type="ECO:0000256" key="10">
    <source>
        <dbReference type="ARBA" id="ARBA00022932"/>
    </source>
</evidence>
<dbReference type="GO" id="GO:0051539">
    <property type="term" value="F:4 iron, 4 sulfur cluster binding"/>
    <property type="evidence" value="ECO:0007669"/>
    <property type="project" value="UniProtKB-KW"/>
</dbReference>
<organism evidence="19 20">
    <name type="scientific">Dissostichus mawsoni</name>
    <name type="common">Antarctic cod</name>
    <dbReference type="NCBI Taxonomy" id="36200"/>
    <lineage>
        <taxon>Eukaryota</taxon>
        <taxon>Metazoa</taxon>
        <taxon>Chordata</taxon>
        <taxon>Craniata</taxon>
        <taxon>Vertebrata</taxon>
        <taxon>Euteleostomi</taxon>
        <taxon>Actinopterygii</taxon>
        <taxon>Neopterygii</taxon>
        <taxon>Teleostei</taxon>
        <taxon>Neoteleostei</taxon>
        <taxon>Acanthomorphata</taxon>
        <taxon>Eupercaria</taxon>
        <taxon>Perciformes</taxon>
        <taxon>Notothenioidei</taxon>
        <taxon>Nototheniidae</taxon>
        <taxon>Dissostichus</taxon>
    </lineage>
</organism>
<comment type="catalytic activity">
    <reaction evidence="16">
        <text>DNA(n) + a 2'-deoxyribonucleoside 5'-triphosphate = DNA(n+1) + diphosphate</text>
        <dbReference type="Rhea" id="RHEA:22508"/>
        <dbReference type="Rhea" id="RHEA-COMP:17339"/>
        <dbReference type="Rhea" id="RHEA-COMP:17340"/>
        <dbReference type="ChEBI" id="CHEBI:33019"/>
        <dbReference type="ChEBI" id="CHEBI:61560"/>
        <dbReference type="ChEBI" id="CHEBI:173112"/>
        <dbReference type="EC" id="2.7.7.7"/>
    </reaction>
</comment>